<dbReference type="Pfam" id="PF10741">
    <property type="entry name" value="T2SSM_b"/>
    <property type="match status" value="1"/>
</dbReference>
<dbReference type="NCBIfam" id="NF040576">
    <property type="entry name" value="T2SS_GspM_XpsM"/>
    <property type="match status" value="1"/>
</dbReference>
<name>A0A1Y5T703_9PROT</name>
<accession>A0A1Y5T703</accession>
<dbReference type="InterPro" id="IPR034756">
    <property type="entry name" value="T2SSM_b"/>
</dbReference>
<dbReference type="Proteomes" id="UP000193200">
    <property type="component" value="Unassembled WGS sequence"/>
</dbReference>
<dbReference type="InParanoid" id="A0A1Y5T703"/>
<dbReference type="RefSeq" id="WP_139839671.1">
    <property type="nucleotide sequence ID" value="NZ_FWFR01000002.1"/>
</dbReference>
<evidence type="ECO:0000313" key="2">
    <source>
        <dbReference type="Proteomes" id="UP000193200"/>
    </source>
</evidence>
<reference evidence="1 2" key="1">
    <citation type="submission" date="2017-03" db="EMBL/GenBank/DDBJ databases">
        <authorList>
            <person name="Afonso C.L."/>
            <person name="Miller P.J."/>
            <person name="Scott M.A."/>
            <person name="Spackman E."/>
            <person name="Goraichik I."/>
            <person name="Dimitrov K.M."/>
            <person name="Suarez D.L."/>
            <person name="Swayne D.E."/>
        </authorList>
    </citation>
    <scope>NUCLEOTIDE SEQUENCE [LARGE SCALE GENOMIC DNA]</scope>
    <source>
        <strain evidence="1 2">CECT 7691</strain>
    </source>
</reference>
<dbReference type="EMBL" id="FWFR01000002">
    <property type="protein sequence ID" value="SLN56821.1"/>
    <property type="molecule type" value="Genomic_DNA"/>
</dbReference>
<organism evidence="1 2">
    <name type="scientific">Oceanibacterium hippocampi</name>
    <dbReference type="NCBI Taxonomy" id="745714"/>
    <lineage>
        <taxon>Bacteria</taxon>
        <taxon>Pseudomonadati</taxon>
        <taxon>Pseudomonadota</taxon>
        <taxon>Alphaproteobacteria</taxon>
        <taxon>Sneathiellales</taxon>
        <taxon>Sneathiellaceae</taxon>
        <taxon>Oceanibacterium</taxon>
    </lineage>
</organism>
<evidence type="ECO:0000313" key="1">
    <source>
        <dbReference type="EMBL" id="SLN56821.1"/>
    </source>
</evidence>
<proteinExistence type="predicted"/>
<dbReference type="AlphaFoldDB" id="A0A1Y5T703"/>
<gene>
    <name evidence="1" type="ORF">OCH7691_02480</name>
</gene>
<keyword evidence="2" id="KW-1185">Reference proteome</keyword>
<sequence>MTIGARSSRLLALLLLAAVILVYVLAGLLPAWNDYADGREALAAQERLVAEMRAIASSPPDAPVRPEPASPSIDPDIVFLEGGSVAQALADLQETVKAALSESGAVLVSFEARPVTVADGYRRISLDVQFSAATASLQAALHRIETAAPALVINTLYVRAQSAASDNPGLHLDVSAEIAGYMRPVEGAGS</sequence>
<protein>
    <submittedName>
        <fullName evidence="1">General secretion pathway protein M</fullName>
    </submittedName>
</protein>